<comment type="caution">
    <text evidence="1">The sequence shown here is derived from an EMBL/GenBank/DDBJ whole genome shotgun (WGS) entry which is preliminary data.</text>
</comment>
<proteinExistence type="predicted"/>
<gene>
    <name evidence="1" type="ORF">LOK49_LG13G01418</name>
</gene>
<protein>
    <submittedName>
        <fullName evidence="1">Uncharacterized protein</fullName>
    </submittedName>
</protein>
<keyword evidence="2" id="KW-1185">Reference proteome</keyword>
<sequence>MGAAGEEVEVELGGEVSDVDPTVGAVWVEIGLLRIEENEEEEDDEGESDDHGFGGGHCGDLSRGTERERERGERRERGLVFSLLIFLD</sequence>
<dbReference type="EMBL" id="CM045771">
    <property type="protein sequence ID" value="KAI7987077.1"/>
    <property type="molecule type" value="Genomic_DNA"/>
</dbReference>
<name>A0ACC0FG33_9ERIC</name>
<reference evidence="1 2" key="1">
    <citation type="journal article" date="2022" name="Plant J.">
        <title>Chromosome-level genome of Camellia lanceoleosa provides a valuable resource for understanding genome evolution and self-incompatibility.</title>
        <authorList>
            <person name="Gong W."/>
            <person name="Xiao S."/>
            <person name="Wang L."/>
            <person name="Liao Z."/>
            <person name="Chang Y."/>
            <person name="Mo W."/>
            <person name="Hu G."/>
            <person name="Li W."/>
            <person name="Zhao G."/>
            <person name="Zhu H."/>
            <person name="Hu X."/>
            <person name="Ji K."/>
            <person name="Xiang X."/>
            <person name="Song Q."/>
            <person name="Yuan D."/>
            <person name="Jin S."/>
            <person name="Zhang L."/>
        </authorList>
    </citation>
    <scope>NUCLEOTIDE SEQUENCE [LARGE SCALE GENOMIC DNA]</scope>
    <source>
        <strain evidence="1">SQ_2022a</strain>
    </source>
</reference>
<accession>A0ACC0FG33</accession>
<evidence type="ECO:0000313" key="1">
    <source>
        <dbReference type="EMBL" id="KAI7987077.1"/>
    </source>
</evidence>
<dbReference type="Proteomes" id="UP001060215">
    <property type="component" value="Chromosome 14"/>
</dbReference>
<evidence type="ECO:0000313" key="2">
    <source>
        <dbReference type="Proteomes" id="UP001060215"/>
    </source>
</evidence>
<organism evidence="1 2">
    <name type="scientific">Camellia lanceoleosa</name>
    <dbReference type="NCBI Taxonomy" id="1840588"/>
    <lineage>
        <taxon>Eukaryota</taxon>
        <taxon>Viridiplantae</taxon>
        <taxon>Streptophyta</taxon>
        <taxon>Embryophyta</taxon>
        <taxon>Tracheophyta</taxon>
        <taxon>Spermatophyta</taxon>
        <taxon>Magnoliopsida</taxon>
        <taxon>eudicotyledons</taxon>
        <taxon>Gunneridae</taxon>
        <taxon>Pentapetalae</taxon>
        <taxon>asterids</taxon>
        <taxon>Ericales</taxon>
        <taxon>Theaceae</taxon>
        <taxon>Camellia</taxon>
    </lineage>
</organism>